<accession>A0AAV9IH52</accession>
<evidence type="ECO:0000313" key="3">
    <source>
        <dbReference type="Proteomes" id="UP001300502"/>
    </source>
</evidence>
<protein>
    <recommendedName>
        <fullName evidence="1">Carboxymuconolactone decarboxylase-like domain-containing protein</fullName>
    </recommendedName>
</protein>
<proteinExistence type="predicted"/>
<dbReference type="PANTHER" id="PTHR28180:SF2">
    <property type="entry name" value="PEROXISOMAL PROTEIN 2"/>
    <property type="match status" value="1"/>
</dbReference>
<evidence type="ECO:0000259" key="1">
    <source>
        <dbReference type="Pfam" id="PF02627"/>
    </source>
</evidence>
<keyword evidence="3" id="KW-1185">Reference proteome</keyword>
<name>A0AAV9IH52_9RHOD</name>
<dbReference type="AlphaFoldDB" id="A0AAV9IH52"/>
<dbReference type="Pfam" id="PF02627">
    <property type="entry name" value="CMD"/>
    <property type="match status" value="1"/>
</dbReference>
<dbReference type="PANTHER" id="PTHR28180">
    <property type="entry name" value="CONSERVED MITOCHONDRIAL PROTEIN-RELATED"/>
    <property type="match status" value="1"/>
</dbReference>
<sequence length="266" mass="29624">MLLTFAAMFVTKKLCSSSSYSTIAKRQAEVSHPLFVHIKDEEFRLIDPFTRIYTFVASHTSQGNLSGIKEDFQVLPYQNRTSALEAVLQSLVFVGLPKVLNACATLQQANLLPRKEDLLVETEVGCQLGDSLSSVDVSKLSESDKFTIRGHDVFSKVYSSAAEKLSNRIRAFHPDLESWVMDFGYGRILSRPLLSLYQRELCAIAALAGQSVAPQLISHLRGALQVGASKEQVHSILKQTHFLFSPQAQEEVDAVWMTFERSRAAL</sequence>
<reference evidence="2 3" key="1">
    <citation type="submission" date="2022-07" db="EMBL/GenBank/DDBJ databases">
        <title>Genome-wide signatures of adaptation to extreme environments.</title>
        <authorList>
            <person name="Cho C.H."/>
            <person name="Yoon H.S."/>
        </authorList>
    </citation>
    <scope>NUCLEOTIDE SEQUENCE [LARGE SCALE GENOMIC DNA]</scope>
    <source>
        <strain evidence="2 3">108.79 E11</strain>
    </source>
</reference>
<feature type="domain" description="Carboxymuconolactone decarboxylase-like" evidence="1">
    <location>
        <begin position="174"/>
        <end position="243"/>
    </location>
</feature>
<dbReference type="EMBL" id="JANCYU010000043">
    <property type="protein sequence ID" value="KAK4526749.1"/>
    <property type="molecule type" value="Genomic_DNA"/>
</dbReference>
<dbReference type="GO" id="GO:0051920">
    <property type="term" value="F:peroxiredoxin activity"/>
    <property type="evidence" value="ECO:0007669"/>
    <property type="project" value="InterPro"/>
</dbReference>
<dbReference type="Gene3D" id="1.20.1290.10">
    <property type="entry name" value="AhpD-like"/>
    <property type="match status" value="1"/>
</dbReference>
<dbReference type="InterPro" id="IPR003779">
    <property type="entry name" value="CMD-like"/>
</dbReference>
<dbReference type="InterPro" id="IPR052999">
    <property type="entry name" value="PTS1_Protein"/>
</dbReference>
<dbReference type="SUPFAM" id="SSF69118">
    <property type="entry name" value="AhpD-like"/>
    <property type="match status" value="1"/>
</dbReference>
<organism evidence="2 3">
    <name type="scientific">Galdieria yellowstonensis</name>
    <dbReference type="NCBI Taxonomy" id="3028027"/>
    <lineage>
        <taxon>Eukaryota</taxon>
        <taxon>Rhodophyta</taxon>
        <taxon>Bangiophyceae</taxon>
        <taxon>Galdieriales</taxon>
        <taxon>Galdieriaceae</taxon>
        <taxon>Galdieria</taxon>
    </lineage>
</organism>
<dbReference type="InterPro" id="IPR029032">
    <property type="entry name" value="AhpD-like"/>
</dbReference>
<gene>
    <name evidence="2" type="ORF">GAYE_SCF27MG4666</name>
</gene>
<dbReference type="Proteomes" id="UP001300502">
    <property type="component" value="Unassembled WGS sequence"/>
</dbReference>
<comment type="caution">
    <text evidence="2">The sequence shown here is derived from an EMBL/GenBank/DDBJ whole genome shotgun (WGS) entry which is preliminary data.</text>
</comment>
<evidence type="ECO:0000313" key="2">
    <source>
        <dbReference type="EMBL" id="KAK4526749.1"/>
    </source>
</evidence>